<dbReference type="STRING" id="1464122.SAMN05421737_110112"/>
<dbReference type="Proteomes" id="UP000242662">
    <property type="component" value="Unassembled WGS sequence"/>
</dbReference>
<evidence type="ECO:0000313" key="3">
    <source>
        <dbReference type="Proteomes" id="UP000242662"/>
    </source>
</evidence>
<feature type="transmembrane region" description="Helical" evidence="1">
    <location>
        <begin position="103"/>
        <end position="125"/>
    </location>
</feature>
<dbReference type="OrthoDB" id="2988123at2"/>
<keyword evidence="1" id="KW-1133">Transmembrane helix</keyword>
<organism evidence="2 3">
    <name type="scientific">Shouchella lonarensis</name>
    <dbReference type="NCBI Taxonomy" id="1464122"/>
    <lineage>
        <taxon>Bacteria</taxon>
        <taxon>Bacillati</taxon>
        <taxon>Bacillota</taxon>
        <taxon>Bacilli</taxon>
        <taxon>Bacillales</taxon>
        <taxon>Bacillaceae</taxon>
        <taxon>Shouchella</taxon>
    </lineage>
</organism>
<name>A0A1G6MSC7_9BACI</name>
<feature type="transmembrane region" description="Helical" evidence="1">
    <location>
        <begin position="131"/>
        <end position="152"/>
    </location>
</feature>
<dbReference type="EMBL" id="FMYM01000010">
    <property type="protein sequence ID" value="SDC57865.1"/>
    <property type="molecule type" value="Genomic_DNA"/>
</dbReference>
<evidence type="ECO:0000313" key="2">
    <source>
        <dbReference type="EMBL" id="SDC57865.1"/>
    </source>
</evidence>
<feature type="transmembrane region" description="Helical" evidence="1">
    <location>
        <begin position="46"/>
        <end position="65"/>
    </location>
</feature>
<sequence>MKWWMMITFHIVTVILAGWTFATFYEVAQQLAEVIRLQPDHWEVTINGVPCMLFLLYAVVISFVLTRMKRQMGVSLKAILLLPPEFYETDEREQKITTAACRAAYLSMYIAIPFLVVLLFIYPFVETIIPAYPIFIVLSLSVVQILSYGFVWRKKYVV</sequence>
<protein>
    <recommendedName>
        <fullName evidence="4">DUF2178 domain-containing protein</fullName>
    </recommendedName>
</protein>
<keyword evidence="1" id="KW-0472">Membrane</keyword>
<keyword evidence="3" id="KW-1185">Reference proteome</keyword>
<dbReference type="RefSeq" id="WP_090776401.1">
    <property type="nucleotide sequence ID" value="NZ_FMYM01000010.1"/>
</dbReference>
<keyword evidence="1" id="KW-0812">Transmembrane</keyword>
<evidence type="ECO:0008006" key="4">
    <source>
        <dbReference type="Google" id="ProtNLM"/>
    </source>
</evidence>
<reference evidence="3" key="1">
    <citation type="submission" date="2016-09" db="EMBL/GenBank/DDBJ databases">
        <authorList>
            <person name="Varghese N."/>
            <person name="Submissions S."/>
        </authorList>
    </citation>
    <scope>NUCLEOTIDE SEQUENCE [LARGE SCALE GENOMIC DNA]</scope>
    <source>
        <strain evidence="3">25nlg</strain>
    </source>
</reference>
<accession>A0A1G6MSC7</accession>
<dbReference type="AlphaFoldDB" id="A0A1G6MSC7"/>
<evidence type="ECO:0000256" key="1">
    <source>
        <dbReference type="SAM" id="Phobius"/>
    </source>
</evidence>
<proteinExistence type="predicted"/>
<gene>
    <name evidence="2" type="ORF">SAMN05421737_110112</name>
</gene>